<dbReference type="Pfam" id="PF13937">
    <property type="entry name" value="DUF4212"/>
    <property type="match status" value="1"/>
</dbReference>
<keyword evidence="4" id="KW-1185">Reference proteome</keyword>
<proteinExistence type="predicted"/>
<keyword evidence="1" id="KW-0472">Membrane</keyword>
<gene>
    <name evidence="3" type="ORF">J27TS8_30180</name>
</gene>
<evidence type="ECO:0000313" key="4">
    <source>
        <dbReference type="Proteomes" id="UP000682111"/>
    </source>
</evidence>
<feature type="domain" description="Sodium symporter small subunit" evidence="2">
    <location>
        <begin position="24"/>
        <end position="99"/>
    </location>
</feature>
<feature type="transmembrane region" description="Helical" evidence="1">
    <location>
        <begin position="65"/>
        <end position="86"/>
    </location>
</feature>
<evidence type="ECO:0000313" key="3">
    <source>
        <dbReference type="EMBL" id="GIN63025.1"/>
    </source>
</evidence>
<dbReference type="NCBIfam" id="TIGR03647">
    <property type="entry name" value="Na_symport_sm"/>
    <property type="match status" value="1"/>
</dbReference>
<protein>
    <recommendedName>
        <fullName evidence="2">Sodium symporter small subunit domain-containing protein</fullName>
    </recommendedName>
</protein>
<dbReference type="Proteomes" id="UP000682111">
    <property type="component" value="Unassembled WGS sequence"/>
</dbReference>
<name>A0A919WJC1_9BACI</name>
<feature type="transmembrane region" description="Helical" evidence="1">
    <location>
        <begin position="34"/>
        <end position="53"/>
    </location>
</feature>
<accession>A0A919WJC1</accession>
<dbReference type="InterPro" id="IPR019886">
    <property type="entry name" value="Na_symporter_ssu"/>
</dbReference>
<evidence type="ECO:0000259" key="2">
    <source>
        <dbReference type="Pfam" id="PF13937"/>
    </source>
</evidence>
<keyword evidence="1" id="KW-1133">Transmembrane helix</keyword>
<organism evidence="3 4">
    <name type="scientific">Robertmurraya siralis</name>
    <dbReference type="NCBI Taxonomy" id="77777"/>
    <lineage>
        <taxon>Bacteria</taxon>
        <taxon>Bacillati</taxon>
        <taxon>Bacillota</taxon>
        <taxon>Bacilli</taxon>
        <taxon>Bacillales</taxon>
        <taxon>Bacillaceae</taxon>
        <taxon>Robertmurraya</taxon>
    </lineage>
</organism>
<sequence>MEYFYKEDNLGGGKMKKIDKAVADRYFREKNRNIIIYFIIWFIVSYGVVLFAEPLSTITFMGFPLHYYMGAQGAILTFIILLFVNAKLGDKIDQKYGIDESKNEQISSGTTLEH</sequence>
<dbReference type="EMBL" id="BORC01000005">
    <property type="protein sequence ID" value="GIN63025.1"/>
    <property type="molecule type" value="Genomic_DNA"/>
</dbReference>
<reference evidence="3" key="1">
    <citation type="submission" date="2021-03" db="EMBL/GenBank/DDBJ databases">
        <title>Antimicrobial resistance genes in bacteria isolated from Japanese honey, and their potential for conferring macrolide and lincosamide resistance in the American foulbrood pathogen Paenibacillus larvae.</title>
        <authorList>
            <person name="Okamoto M."/>
            <person name="Kumagai M."/>
            <person name="Kanamori H."/>
            <person name="Takamatsu D."/>
        </authorList>
    </citation>
    <scope>NUCLEOTIDE SEQUENCE</scope>
    <source>
        <strain evidence="3">J27TS8</strain>
    </source>
</reference>
<dbReference type="AlphaFoldDB" id="A0A919WJC1"/>
<comment type="caution">
    <text evidence="3">The sequence shown here is derived from an EMBL/GenBank/DDBJ whole genome shotgun (WGS) entry which is preliminary data.</text>
</comment>
<keyword evidence="1" id="KW-0812">Transmembrane</keyword>
<evidence type="ECO:0000256" key="1">
    <source>
        <dbReference type="SAM" id="Phobius"/>
    </source>
</evidence>